<keyword evidence="9" id="KW-0732">Signal</keyword>
<evidence type="ECO:0000259" key="11">
    <source>
        <dbReference type="Pfam" id="PF00135"/>
    </source>
</evidence>
<dbReference type="InterPro" id="IPR000997">
    <property type="entry name" value="Cholinesterase"/>
</dbReference>
<feature type="compositionally biased region" description="Polar residues" evidence="10">
    <location>
        <begin position="21"/>
        <end position="40"/>
    </location>
</feature>
<dbReference type="Gene3D" id="3.40.50.1820">
    <property type="entry name" value="alpha/beta hydrolase"/>
    <property type="match status" value="1"/>
</dbReference>
<dbReference type="PANTHER" id="PTHR43918:SF4">
    <property type="entry name" value="CARBOXYLIC ESTER HYDROLASE"/>
    <property type="match status" value="1"/>
</dbReference>
<dbReference type="PROSITE" id="PS00122">
    <property type="entry name" value="CARBOXYLESTERASE_B_1"/>
    <property type="match status" value="1"/>
</dbReference>
<dbReference type="InterPro" id="IPR029058">
    <property type="entry name" value="AB_hydrolase_fold"/>
</dbReference>
<keyword evidence="5" id="KW-1015">Disulfide bond</keyword>
<dbReference type="InterPro" id="IPR019826">
    <property type="entry name" value="Carboxylesterase_B_AS"/>
</dbReference>
<evidence type="ECO:0000256" key="6">
    <source>
        <dbReference type="ARBA" id="ARBA00023180"/>
    </source>
</evidence>
<reference evidence="12" key="1">
    <citation type="submission" date="2019-04" db="EMBL/GenBank/DDBJ databases">
        <title>An insight into the mialome of Ixodes scapularis.</title>
        <authorList>
            <person name="Ribeiro J.M."/>
            <person name="Mather T.N."/>
            <person name="Karim S."/>
        </authorList>
    </citation>
    <scope>NUCLEOTIDE SEQUENCE</scope>
</reference>
<dbReference type="SUPFAM" id="SSF53474">
    <property type="entry name" value="alpha/beta-Hydrolases"/>
    <property type="match status" value="1"/>
</dbReference>
<dbReference type="EMBL" id="GHJT01010163">
    <property type="protein sequence ID" value="MOY44134.1"/>
    <property type="molecule type" value="Transcribed_RNA"/>
</dbReference>
<evidence type="ECO:0000256" key="7">
    <source>
        <dbReference type="ARBA" id="ARBA00048484"/>
    </source>
</evidence>
<evidence type="ECO:0000256" key="2">
    <source>
        <dbReference type="ARBA" id="ARBA00022487"/>
    </source>
</evidence>
<accession>A0A4D5S559</accession>
<dbReference type="FunFam" id="3.40.50.1820:FF:000029">
    <property type="entry name" value="Acetylcholinesterase"/>
    <property type="match status" value="1"/>
</dbReference>
<dbReference type="VEuPathDB" id="VectorBase:ISCW014411"/>
<evidence type="ECO:0000256" key="10">
    <source>
        <dbReference type="SAM" id="MobiDB-lite"/>
    </source>
</evidence>
<evidence type="ECO:0000256" key="1">
    <source>
        <dbReference type="ARBA" id="ARBA00005964"/>
    </source>
</evidence>
<evidence type="ECO:0000256" key="3">
    <source>
        <dbReference type="ARBA" id="ARBA00022801"/>
    </source>
</evidence>
<evidence type="ECO:0000256" key="4">
    <source>
        <dbReference type="ARBA" id="ARBA00022867"/>
    </source>
</evidence>
<feature type="signal peptide" evidence="9">
    <location>
        <begin position="1"/>
        <end position="16"/>
    </location>
</feature>
<dbReference type="InterPro" id="IPR050654">
    <property type="entry name" value="AChE-related_enzymes"/>
</dbReference>
<dbReference type="Pfam" id="PF00135">
    <property type="entry name" value="COesterase"/>
    <property type="match status" value="1"/>
</dbReference>
<feature type="active site" description="Charge relay system" evidence="8">
    <location>
        <position position="509"/>
    </location>
</feature>
<comment type="catalytic activity">
    <reaction evidence="7">
        <text>acetylcholine + H2O = choline + acetate + H(+)</text>
        <dbReference type="Rhea" id="RHEA:17561"/>
        <dbReference type="ChEBI" id="CHEBI:15354"/>
        <dbReference type="ChEBI" id="CHEBI:15355"/>
        <dbReference type="ChEBI" id="CHEBI:15377"/>
        <dbReference type="ChEBI" id="CHEBI:15378"/>
        <dbReference type="ChEBI" id="CHEBI:30089"/>
        <dbReference type="EC" id="3.1.1.7"/>
    </reaction>
</comment>
<comment type="similarity">
    <text evidence="1 9">Belongs to the type-B carboxylesterase/lipase family.</text>
</comment>
<dbReference type="InterPro" id="IPR002018">
    <property type="entry name" value="CarbesteraseB"/>
</dbReference>
<dbReference type="VEuPathDB" id="VectorBase:ISCP_020323"/>
<dbReference type="PRINTS" id="PR00878">
    <property type="entry name" value="CHOLNESTRASE"/>
</dbReference>
<name>A0A4D5S559_IXOSC</name>
<protein>
    <recommendedName>
        <fullName evidence="9">Carboxylic ester hydrolase</fullName>
        <ecNumber evidence="9">3.1.1.-</ecNumber>
    </recommendedName>
</protein>
<feature type="active site" description="Charge relay system" evidence="8">
    <location>
        <position position="395"/>
    </location>
</feature>
<keyword evidence="4" id="KW-0531">Neurotransmitter degradation</keyword>
<dbReference type="EC" id="3.1.1.-" evidence="9"/>
<proteinExistence type="inferred from homology"/>
<dbReference type="AlphaFoldDB" id="A0A4D5S559"/>
<organism evidence="12">
    <name type="scientific">Ixodes scapularis</name>
    <name type="common">Black-legged tick</name>
    <name type="synonym">Deer tick</name>
    <dbReference type="NCBI Taxonomy" id="6945"/>
    <lineage>
        <taxon>Eukaryota</taxon>
        <taxon>Metazoa</taxon>
        <taxon>Ecdysozoa</taxon>
        <taxon>Arthropoda</taxon>
        <taxon>Chelicerata</taxon>
        <taxon>Arachnida</taxon>
        <taxon>Acari</taxon>
        <taxon>Parasitiformes</taxon>
        <taxon>Ixodida</taxon>
        <taxon>Ixodoidea</taxon>
        <taxon>Ixodidae</taxon>
        <taxon>Ixodinae</taxon>
        <taxon>Ixodes</taxon>
    </lineage>
</organism>
<evidence type="ECO:0000256" key="9">
    <source>
        <dbReference type="RuleBase" id="RU361235"/>
    </source>
</evidence>
<feature type="active site" description="Acyl-ester intermediate" evidence="8">
    <location>
        <position position="265"/>
    </location>
</feature>
<dbReference type="PANTHER" id="PTHR43918">
    <property type="entry name" value="ACETYLCHOLINESTERASE"/>
    <property type="match status" value="1"/>
</dbReference>
<feature type="region of interest" description="Disordered" evidence="10">
    <location>
        <begin position="21"/>
        <end position="45"/>
    </location>
</feature>
<keyword evidence="2" id="KW-0719">Serine esterase</keyword>
<keyword evidence="3 9" id="KW-0378">Hydrolase</keyword>
<evidence type="ECO:0000256" key="8">
    <source>
        <dbReference type="PIRSR" id="PIRSR600997-1"/>
    </source>
</evidence>
<dbReference type="GO" id="GO:0003990">
    <property type="term" value="F:acetylcholinesterase activity"/>
    <property type="evidence" value="ECO:0007669"/>
    <property type="project" value="UniProtKB-EC"/>
</dbReference>
<dbReference type="OrthoDB" id="6512235at2759"/>
<evidence type="ECO:0000256" key="5">
    <source>
        <dbReference type="ARBA" id="ARBA00023157"/>
    </source>
</evidence>
<sequence length="595" mass="67083">MIRAQVLAIIFVSATATQTKELSGHQQTIPRPSSGNSCGGDSTEKGSCHQQTCPTLLDIEANLSEDHHHWNVWPNDVKEPIVETNQGKLKGLLTSVHGKPVQVYYGIPYAEPPVHQLRFRKPVPAKPWNGTLDATRKKHSCLQQFYPEVFHIETDLSEDCLYLNVWTTSTTKPTKSVIVWIHGGGFSFGSSYQSWYNGSLLATMHDVVVVTINYRIGIFGFLNAGVPEAPGNMGLLDQNLALKWVRENIRAFGGNPSRVTIFGESAGSYSVHAHIISPLSRGLFQRAFLMSGTYHSFGLLDTVFESSVRGSKVAARLNCTGALRDLTSHPDTVLECLRTKSTKAIFEAAKNVSGRKMVSFLPSYPNEFFPIRPSLALRQGQFADVDVMVSITQSEGNVILLPQTDKRFWDEDLKDVRVEDLKPALRKMVALWMKEEYEDLLEYYAAQAGQDDKRALREKHTDFVGDFYFVCPSKYFAEGHSARGNSVYSFLFGHSSAKSRLPKWMGVPHVLDLPYYFGVPFMDHGNYSDEDRRFSQEVMNAFVTFSKYGKPELDGVNWVPYTPWNPVSLWLQPGNYSMQHNVFSGNCHYWEQFLQ</sequence>
<feature type="chain" id="PRO_5019882632" description="Carboxylic ester hydrolase" evidence="9">
    <location>
        <begin position="17"/>
        <end position="595"/>
    </location>
</feature>
<evidence type="ECO:0000313" key="12">
    <source>
        <dbReference type="EMBL" id="MOY44134.1"/>
    </source>
</evidence>
<feature type="domain" description="Carboxylesterase type B" evidence="11">
    <location>
        <begin position="79"/>
        <end position="590"/>
    </location>
</feature>
<dbReference type="VEuPathDB" id="VectorBase:ISCI014411"/>
<keyword evidence="6" id="KW-0325">Glycoprotein</keyword>